<reference evidence="1" key="2">
    <citation type="submission" date="2023-08" db="EMBL/GenBank/DDBJ databases">
        <authorList>
            <person name="Luo J."/>
        </authorList>
    </citation>
    <scope>NUCLEOTIDE SEQUENCE</scope>
    <source>
        <strain evidence="1">DSM 25064</strain>
    </source>
</reference>
<dbReference type="AlphaFoldDB" id="A0AAW8B1R9"/>
<dbReference type="InterPro" id="IPR036069">
    <property type="entry name" value="DUF34/NIF3_sf"/>
</dbReference>
<accession>A0AAW8B1R9</accession>
<reference evidence="1" key="1">
    <citation type="journal article" date="2010" name="Int. J. Syst. Evol. Microbiol.">
        <title>Porticoccus litoralis gen. nov., sp. nov., a gammaproteobacterium isolated from the Yellow Sea.</title>
        <authorList>
            <person name="Oh H.M."/>
            <person name="Kim H."/>
            <person name="Kim K.M."/>
            <person name="Min G.S."/>
            <person name="Cho J.C."/>
        </authorList>
    </citation>
    <scope>NUCLEOTIDE SEQUENCE</scope>
    <source>
        <strain evidence="1">DSM 25064</strain>
    </source>
</reference>
<comment type="caution">
    <text evidence="1">The sequence shown here is derived from an EMBL/GenBank/DDBJ whole genome shotgun (WGS) entry which is preliminary data.</text>
</comment>
<dbReference type="RefSeq" id="WP_305169976.1">
    <property type="nucleotide sequence ID" value="NZ_JAUUUU010000002.1"/>
</dbReference>
<dbReference type="FunFam" id="3.30.70.120:FF:000006">
    <property type="entry name" value="GTP cyclohydrolase 1 type 2 homolog"/>
    <property type="match status" value="1"/>
</dbReference>
<dbReference type="Gene3D" id="3.30.70.120">
    <property type="match status" value="1"/>
</dbReference>
<evidence type="ECO:0000313" key="1">
    <source>
        <dbReference type="EMBL" id="MDP1520412.1"/>
    </source>
</evidence>
<dbReference type="Proteomes" id="UP001178354">
    <property type="component" value="Unassembled WGS sequence"/>
</dbReference>
<protein>
    <submittedName>
        <fullName evidence="1">YqfO family protein</fullName>
    </submittedName>
</protein>
<sequence length="105" mass="11968">MYKLVFYVPIDYLETVKKAVFDSGAGRIGDYEHCCWQVRGSGQFRPMAGSKPFVGKVNELEVVEEFRVEMVCEDALIRNALQAMLSAHPYEEPAYDVWQLADVKS</sequence>
<gene>
    <name evidence="1" type="ORF">Q8A57_05450</name>
</gene>
<dbReference type="SUPFAM" id="SSF102705">
    <property type="entry name" value="NIF3 (NGG1p interacting factor 3)-like"/>
    <property type="match status" value="1"/>
</dbReference>
<name>A0AAW8B1R9_9GAMM</name>
<evidence type="ECO:0000313" key="2">
    <source>
        <dbReference type="Proteomes" id="UP001178354"/>
    </source>
</evidence>
<dbReference type="EMBL" id="JAUUUU010000002">
    <property type="protein sequence ID" value="MDP1520412.1"/>
    <property type="molecule type" value="Genomic_DNA"/>
</dbReference>
<proteinExistence type="predicted"/>
<organism evidence="1 2">
    <name type="scientific">Porticoccus litoralis</name>
    <dbReference type="NCBI Taxonomy" id="434086"/>
    <lineage>
        <taxon>Bacteria</taxon>
        <taxon>Pseudomonadati</taxon>
        <taxon>Pseudomonadota</taxon>
        <taxon>Gammaproteobacteria</taxon>
        <taxon>Cellvibrionales</taxon>
        <taxon>Porticoccaceae</taxon>
        <taxon>Porticoccus</taxon>
    </lineage>
</organism>
<keyword evidence="2" id="KW-1185">Reference proteome</keyword>
<dbReference type="PANTHER" id="PTHR41774">
    <property type="match status" value="1"/>
</dbReference>
<dbReference type="PANTHER" id="PTHR41774:SF1">
    <property type="entry name" value="NGG1P INTERACTING FACTOR NIF3"/>
    <property type="match status" value="1"/>
</dbReference>
<dbReference type="InterPro" id="IPR015867">
    <property type="entry name" value="N-reg_PII/ATP_PRibTrfase_C"/>
</dbReference>